<evidence type="ECO:0000259" key="1">
    <source>
        <dbReference type="PROSITE" id="PS50011"/>
    </source>
</evidence>
<feature type="non-terminal residue" evidence="2">
    <location>
        <position position="1"/>
    </location>
</feature>
<reference evidence="3" key="1">
    <citation type="submission" date="2022-10" db="EMBL/GenBank/DDBJ databases">
        <title>Genome assembly of Pristionchus species.</title>
        <authorList>
            <person name="Yoshida K."/>
            <person name="Sommer R.J."/>
        </authorList>
    </citation>
    <scope>NUCLEOTIDE SEQUENCE [LARGE SCALE GENOMIC DNA]</scope>
    <source>
        <strain evidence="3">RS5460</strain>
    </source>
</reference>
<feature type="domain" description="Protein kinase" evidence="1">
    <location>
        <begin position="1"/>
        <end position="117"/>
    </location>
</feature>
<dbReference type="PROSITE" id="PS50011">
    <property type="entry name" value="PROTEIN_KINASE_DOM"/>
    <property type="match status" value="1"/>
</dbReference>
<dbReference type="GO" id="GO:0004672">
    <property type="term" value="F:protein kinase activity"/>
    <property type="evidence" value="ECO:0007669"/>
    <property type="project" value="InterPro"/>
</dbReference>
<dbReference type="PANTHER" id="PTHR11909">
    <property type="entry name" value="CASEIN KINASE-RELATED"/>
    <property type="match status" value="1"/>
</dbReference>
<dbReference type="SUPFAM" id="SSF56112">
    <property type="entry name" value="Protein kinase-like (PK-like)"/>
    <property type="match status" value="1"/>
</dbReference>
<dbReference type="AlphaFoldDB" id="A0AAN5CMS1"/>
<dbReference type="InterPro" id="IPR011009">
    <property type="entry name" value="Kinase-like_dom_sf"/>
</dbReference>
<dbReference type="EMBL" id="BTRK01000004">
    <property type="protein sequence ID" value="GMR47227.1"/>
    <property type="molecule type" value="Genomic_DNA"/>
</dbReference>
<dbReference type="Pfam" id="PF00069">
    <property type="entry name" value="Pkinase"/>
    <property type="match status" value="1"/>
</dbReference>
<accession>A0AAN5CMS1</accession>
<comment type="caution">
    <text evidence="2">The sequence shown here is derived from an EMBL/GenBank/DDBJ whole genome shotgun (WGS) entry which is preliminary data.</text>
</comment>
<evidence type="ECO:0000313" key="2">
    <source>
        <dbReference type="EMBL" id="GMR47227.1"/>
    </source>
</evidence>
<gene>
    <name evidence="2" type="ORF">PMAYCL1PPCAC_17422</name>
</gene>
<organism evidence="2 3">
    <name type="scientific">Pristionchus mayeri</name>
    <dbReference type="NCBI Taxonomy" id="1317129"/>
    <lineage>
        <taxon>Eukaryota</taxon>
        <taxon>Metazoa</taxon>
        <taxon>Ecdysozoa</taxon>
        <taxon>Nematoda</taxon>
        <taxon>Chromadorea</taxon>
        <taxon>Rhabditida</taxon>
        <taxon>Rhabditina</taxon>
        <taxon>Diplogasteromorpha</taxon>
        <taxon>Diplogasteroidea</taxon>
        <taxon>Neodiplogasteridae</taxon>
        <taxon>Pristionchus</taxon>
    </lineage>
</organism>
<dbReference type="Gene3D" id="1.10.510.10">
    <property type="entry name" value="Transferase(Phosphotransferase) domain 1"/>
    <property type="match status" value="1"/>
</dbReference>
<proteinExistence type="predicted"/>
<keyword evidence="3" id="KW-1185">Reference proteome</keyword>
<dbReference type="GO" id="GO:0005524">
    <property type="term" value="F:ATP binding"/>
    <property type="evidence" value="ECO:0007669"/>
    <property type="project" value="InterPro"/>
</dbReference>
<evidence type="ECO:0000313" key="3">
    <source>
        <dbReference type="Proteomes" id="UP001328107"/>
    </source>
</evidence>
<name>A0AAN5CMS1_9BILA</name>
<protein>
    <recommendedName>
        <fullName evidence="1">Protein kinase domain-containing protein</fullName>
    </recommendedName>
</protein>
<feature type="non-terminal residue" evidence="2">
    <location>
        <position position="117"/>
    </location>
</feature>
<dbReference type="InterPro" id="IPR000719">
    <property type="entry name" value="Prot_kinase_dom"/>
</dbReference>
<dbReference type="InterPro" id="IPR050235">
    <property type="entry name" value="CK1_Ser-Thr_kinase"/>
</dbReference>
<sequence length="117" mass="13410">LQCEVNLFEEIAKATNRIDKSHFVKMMDKGKTADFKYLVMELIWLSLRDLKVKICGDSFTPPTIIKIARQTLKSIESLHEVGFLHRDIKPENFAAGLAPKDGIIYLLDFGIARPYRN</sequence>
<dbReference type="Proteomes" id="UP001328107">
    <property type="component" value="Unassembled WGS sequence"/>
</dbReference>